<dbReference type="GO" id="GO:0005634">
    <property type="term" value="C:nucleus"/>
    <property type="evidence" value="ECO:0007669"/>
    <property type="project" value="TreeGrafter"/>
</dbReference>
<sequence length="210" mass="24076">MNLDGSREFERLKRSFAATWRHEKGPLPRICFILKILNPALEQRFEAYICCLPPLYRNIEEFYHGTAFKCSMPRGESVCSNAECGACGIAKKGFDPERISSQAWQRFGKGFYFAVNSSKAYEYPLSLYRRPRAQQPIHRCLLVCEVAPGRKHIVYQDEPSLKGPPLGCHSVYGKVNRSPSGLNYEEIVVYQTEAIRPRYILVLQNTFVQS</sequence>
<dbReference type="GO" id="GO:1990404">
    <property type="term" value="F:NAD+-protein mono-ADP-ribosyltransferase activity"/>
    <property type="evidence" value="ECO:0007669"/>
    <property type="project" value="TreeGrafter"/>
</dbReference>
<dbReference type="PANTHER" id="PTHR45740">
    <property type="entry name" value="POLY [ADP-RIBOSE] POLYMERASE"/>
    <property type="match status" value="1"/>
</dbReference>
<reference evidence="2" key="1">
    <citation type="submission" date="2023-03" db="EMBL/GenBank/DDBJ databases">
        <authorList>
            <person name="Steffen K."/>
            <person name="Cardenas P."/>
        </authorList>
    </citation>
    <scope>NUCLEOTIDE SEQUENCE</scope>
</reference>
<dbReference type="InterPro" id="IPR051712">
    <property type="entry name" value="ARTD-AVP"/>
</dbReference>
<dbReference type="EMBL" id="CASHTH010001704">
    <property type="protein sequence ID" value="CAI8018705.1"/>
    <property type="molecule type" value="Genomic_DNA"/>
</dbReference>
<comment type="caution">
    <text evidence="2">The sequence shown here is derived from an EMBL/GenBank/DDBJ whole genome shotgun (WGS) entry which is preliminary data.</text>
</comment>
<evidence type="ECO:0000313" key="2">
    <source>
        <dbReference type="EMBL" id="CAI8018705.1"/>
    </source>
</evidence>
<name>A0AA35RVU9_GEOBA</name>
<dbReference type="PANTHER" id="PTHR45740:SF2">
    <property type="entry name" value="POLY [ADP-RIBOSE] POLYMERASE"/>
    <property type="match status" value="1"/>
</dbReference>
<dbReference type="Pfam" id="PF00644">
    <property type="entry name" value="PARP"/>
    <property type="match status" value="1"/>
</dbReference>
<dbReference type="GO" id="GO:0003950">
    <property type="term" value="F:NAD+ poly-ADP-ribosyltransferase activity"/>
    <property type="evidence" value="ECO:0007669"/>
    <property type="project" value="InterPro"/>
</dbReference>
<accession>A0AA35RVU9</accession>
<organism evidence="2 3">
    <name type="scientific">Geodia barretti</name>
    <name type="common">Barrett's horny sponge</name>
    <dbReference type="NCBI Taxonomy" id="519541"/>
    <lineage>
        <taxon>Eukaryota</taxon>
        <taxon>Metazoa</taxon>
        <taxon>Porifera</taxon>
        <taxon>Demospongiae</taxon>
        <taxon>Heteroscleromorpha</taxon>
        <taxon>Tetractinellida</taxon>
        <taxon>Astrophorina</taxon>
        <taxon>Geodiidae</taxon>
        <taxon>Geodia</taxon>
    </lineage>
</organism>
<proteinExistence type="predicted"/>
<dbReference type="SUPFAM" id="SSF56399">
    <property type="entry name" value="ADP-ribosylation"/>
    <property type="match status" value="1"/>
</dbReference>
<feature type="domain" description="PARP catalytic" evidence="1">
    <location>
        <begin position="6"/>
        <end position="179"/>
    </location>
</feature>
<protein>
    <submittedName>
        <fullName evidence="2">Poly [ADP-ribose] polymerase tankyrase-1</fullName>
    </submittedName>
</protein>
<evidence type="ECO:0000313" key="3">
    <source>
        <dbReference type="Proteomes" id="UP001174909"/>
    </source>
</evidence>
<keyword evidence="3" id="KW-1185">Reference proteome</keyword>
<dbReference type="Gene3D" id="3.90.228.10">
    <property type="match status" value="1"/>
</dbReference>
<gene>
    <name evidence="2" type="ORF">GBAR_LOCUS11335</name>
</gene>
<dbReference type="Proteomes" id="UP001174909">
    <property type="component" value="Unassembled WGS sequence"/>
</dbReference>
<evidence type="ECO:0000259" key="1">
    <source>
        <dbReference type="Pfam" id="PF00644"/>
    </source>
</evidence>
<dbReference type="InterPro" id="IPR012317">
    <property type="entry name" value="Poly(ADP-ribose)pol_cat_dom"/>
</dbReference>
<dbReference type="AlphaFoldDB" id="A0AA35RVU9"/>